<evidence type="ECO:0000313" key="2">
    <source>
        <dbReference type="Proteomes" id="UP000824469"/>
    </source>
</evidence>
<evidence type="ECO:0000313" key="1">
    <source>
        <dbReference type="EMBL" id="KAH9323083.1"/>
    </source>
</evidence>
<accession>A0AA38GK20</accession>
<name>A0AA38GK20_TAXCH</name>
<dbReference type="Proteomes" id="UP000824469">
    <property type="component" value="Unassembled WGS sequence"/>
</dbReference>
<comment type="caution">
    <text evidence="1">The sequence shown here is derived from an EMBL/GenBank/DDBJ whole genome shotgun (WGS) entry which is preliminary data.</text>
</comment>
<gene>
    <name evidence="1" type="ORF">KI387_017722</name>
</gene>
<feature type="non-terminal residue" evidence="1">
    <location>
        <position position="64"/>
    </location>
</feature>
<keyword evidence="2" id="KW-1185">Reference proteome</keyword>
<protein>
    <submittedName>
        <fullName evidence="1">Uncharacterized protein</fullName>
    </submittedName>
</protein>
<dbReference type="AlphaFoldDB" id="A0AA38GK20"/>
<reference evidence="1 2" key="1">
    <citation type="journal article" date="2021" name="Nat. Plants">
        <title>The Taxus genome provides insights into paclitaxel biosynthesis.</title>
        <authorList>
            <person name="Xiong X."/>
            <person name="Gou J."/>
            <person name="Liao Q."/>
            <person name="Li Y."/>
            <person name="Zhou Q."/>
            <person name="Bi G."/>
            <person name="Li C."/>
            <person name="Du R."/>
            <person name="Wang X."/>
            <person name="Sun T."/>
            <person name="Guo L."/>
            <person name="Liang H."/>
            <person name="Lu P."/>
            <person name="Wu Y."/>
            <person name="Zhang Z."/>
            <person name="Ro D.K."/>
            <person name="Shang Y."/>
            <person name="Huang S."/>
            <person name="Yan J."/>
        </authorList>
    </citation>
    <scope>NUCLEOTIDE SEQUENCE [LARGE SCALE GENOMIC DNA]</scope>
    <source>
        <strain evidence="1">Ta-2019</strain>
    </source>
</reference>
<dbReference type="EMBL" id="JAHRHJ020000003">
    <property type="protein sequence ID" value="KAH9323083.1"/>
    <property type="molecule type" value="Genomic_DNA"/>
</dbReference>
<proteinExistence type="predicted"/>
<sequence>MRLFLREILVHFMMWGIDPIRIKPSHLCEKPHKVPSHNPLATENASVMASVSPTLTMSTNGGIA</sequence>
<organism evidence="1 2">
    <name type="scientific">Taxus chinensis</name>
    <name type="common">Chinese yew</name>
    <name type="synonym">Taxus wallichiana var. chinensis</name>
    <dbReference type="NCBI Taxonomy" id="29808"/>
    <lineage>
        <taxon>Eukaryota</taxon>
        <taxon>Viridiplantae</taxon>
        <taxon>Streptophyta</taxon>
        <taxon>Embryophyta</taxon>
        <taxon>Tracheophyta</taxon>
        <taxon>Spermatophyta</taxon>
        <taxon>Pinopsida</taxon>
        <taxon>Pinidae</taxon>
        <taxon>Conifers II</taxon>
        <taxon>Cupressales</taxon>
        <taxon>Taxaceae</taxon>
        <taxon>Taxus</taxon>
    </lineage>
</organism>